<protein>
    <submittedName>
        <fullName evidence="1">Uncharacterized protein</fullName>
    </submittedName>
</protein>
<reference evidence="1 2" key="1">
    <citation type="submission" date="2019-07" db="EMBL/GenBank/DDBJ databases">
        <title>WGS assembly of Gossypium mustelinum.</title>
        <authorList>
            <person name="Chen Z.J."/>
            <person name="Sreedasyam A."/>
            <person name="Ando A."/>
            <person name="Song Q."/>
            <person name="De L."/>
            <person name="Hulse-Kemp A."/>
            <person name="Ding M."/>
            <person name="Ye W."/>
            <person name="Kirkbride R."/>
            <person name="Jenkins J."/>
            <person name="Plott C."/>
            <person name="Lovell J."/>
            <person name="Lin Y.-M."/>
            <person name="Vaughn R."/>
            <person name="Liu B."/>
            <person name="Li W."/>
            <person name="Simpson S."/>
            <person name="Scheffler B."/>
            <person name="Saski C."/>
            <person name="Grover C."/>
            <person name="Hu G."/>
            <person name="Conover J."/>
            <person name="Carlson J."/>
            <person name="Shu S."/>
            <person name="Boston L."/>
            <person name="Williams M."/>
            <person name="Peterson D."/>
            <person name="Mcgee K."/>
            <person name="Jones D."/>
            <person name="Wendel J."/>
            <person name="Stelly D."/>
            <person name="Grimwood J."/>
            <person name="Schmutz J."/>
        </authorList>
    </citation>
    <scope>NUCLEOTIDE SEQUENCE [LARGE SCALE GENOMIC DNA]</scope>
    <source>
        <strain evidence="1">1408120.09</strain>
    </source>
</reference>
<dbReference type="EMBL" id="CM017648">
    <property type="protein sequence ID" value="TYJ02623.1"/>
    <property type="molecule type" value="Genomic_DNA"/>
</dbReference>
<dbReference type="Proteomes" id="UP000323597">
    <property type="component" value="Chromosome A13"/>
</dbReference>
<proteinExistence type="predicted"/>
<keyword evidence="2" id="KW-1185">Reference proteome</keyword>
<accession>A0A5D2WM42</accession>
<evidence type="ECO:0000313" key="2">
    <source>
        <dbReference type="Proteomes" id="UP000323597"/>
    </source>
</evidence>
<dbReference type="AlphaFoldDB" id="A0A5D2WM42"/>
<sequence length="52" mass="5115">MVGAPKSSLLFGDQKGTQGVNGAVDGRFGVGLIEEQTLGNVRAEGAHGGCGA</sequence>
<name>A0A5D2WM42_GOSMU</name>
<evidence type="ECO:0000313" key="1">
    <source>
        <dbReference type="EMBL" id="TYJ02623.1"/>
    </source>
</evidence>
<gene>
    <name evidence="1" type="ORF">E1A91_A13G242300v1</name>
</gene>
<organism evidence="1 2">
    <name type="scientific">Gossypium mustelinum</name>
    <name type="common">Cotton</name>
    <name type="synonym">Gossypium caicoense</name>
    <dbReference type="NCBI Taxonomy" id="34275"/>
    <lineage>
        <taxon>Eukaryota</taxon>
        <taxon>Viridiplantae</taxon>
        <taxon>Streptophyta</taxon>
        <taxon>Embryophyta</taxon>
        <taxon>Tracheophyta</taxon>
        <taxon>Spermatophyta</taxon>
        <taxon>Magnoliopsida</taxon>
        <taxon>eudicotyledons</taxon>
        <taxon>Gunneridae</taxon>
        <taxon>Pentapetalae</taxon>
        <taxon>rosids</taxon>
        <taxon>malvids</taxon>
        <taxon>Malvales</taxon>
        <taxon>Malvaceae</taxon>
        <taxon>Malvoideae</taxon>
        <taxon>Gossypium</taxon>
    </lineage>
</organism>